<evidence type="ECO:0000256" key="1">
    <source>
        <dbReference type="SAM" id="MobiDB-lite"/>
    </source>
</evidence>
<dbReference type="EMBL" id="LJOD01000008">
    <property type="protein sequence ID" value="KPE50666.1"/>
    <property type="molecule type" value="Genomic_DNA"/>
</dbReference>
<dbReference type="PATRIC" id="fig|253.9.peg.4419"/>
<dbReference type="PANTHER" id="PTHR33840">
    <property type="match status" value="1"/>
</dbReference>
<dbReference type="OrthoDB" id="4378831at2"/>
<dbReference type="RefSeq" id="WP_062699916.1">
    <property type="nucleotide sequence ID" value="NZ_LJOD01000008.1"/>
</dbReference>
<evidence type="ECO:0000313" key="4">
    <source>
        <dbReference type="Proteomes" id="UP000037953"/>
    </source>
</evidence>
<dbReference type="Pfam" id="PF09994">
    <property type="entry name" value="T6SS_Tle1-like_cat"/>
    <property type="match status" value="1"/>
</dbReference>
<organism evidence="3 4">
    <name type="scientific">Chryseobacterium indologenes</name>
    <name type="common">Flavobacterium indologenes</name>
    <dbReference type="NCBI Taxonomy" id="253"/>
    <lineage>
        <taxon>Bacteria</taxon>
        <taxon>Pseudomonadati</taxon>
        <taxon>Bacteroidota</taxon>
        <taxon>Flavobacteriia</taxon>
        <taxon>Flavobacteriales</taxon>
        <taxon>Weeksellaceae</taxon>
        <taxon>Chryseobacterium group</taxon>
        <taxon>Chryseobacterium</taxon>
    </lineage>
</organism>
<reference evidence="3 4" key="1">
    <citation type="journal article" date="2015" name="Genom Data">
        <title>Draft genome sequence of a multidrug-resistant Chryseobacterium indologenes isolate from Malaysia.</title>
        <authorList>
            <person name="Yu C.Y."/>
            <person name="Ang G.Y."/>
            <person name="Cheng H.J."/>
            <person name="Cheong Y.M."/>
            <person name="Yin W.F."/>
            <person name="Chan K.G."/>
        </authorList>
    </citation>
    <scope>NUCLEOTIDE SEQUENCE [LARGE SCALE GENOMIC DNA]</scope>
    <source>
        <strain evidence="3 4">CI_885</strain>
    </source>
</reference>
<sequence>MVITGDTRPIAGTNCAYTLTSGGKKVTVKEWKIEYGGNVLATSTSGAFKFNISLAGKTVKLTAIAIQNGKQNAYSTNLTILAAKPKIVSVEWQDSNGKAIGKRKVGYLDKITLSIKTANIPKGDTLKISVYEDDTTGDRAMGTYTSSAVNERGYAFLYFKQLSLYQTKLNDADWIDESEHEYFVKIVYKNHIDQAEENTQLVVENELKKHIDQPKPANNPLVVGKTEAQVKPKKSAVNFTFGVFLDGTLNNMYNTELRKKADGSLKKETTGLWGGIDAKDIYSRKGDADDGLSSYENDLSNPAILFKKYKEDKPQKRFKVYTEGIGTNSAPKAQEGTLGAGDYKKDDVMQGPAFGMGSAGIKDKVRKAIADVKKYIASNISQGKEVVGTVTFDVFGFSRGAAAARHFVHVVTQGAYKPRVTHGKETVYARDMFGYTLDQSYAYKMMPAYGYLGQLLDEAKLMDEQMKVVIRFVGIYDTVPHHGLFQSNDAKDLGLDDVNRANYVVHMVAADEHRANFSLVDISSVSKTSPDSGKKGGIELYYPGVHCDIGGAYEEGKPDNPKRIDATKLKSSLEPLRLELIRQGWFKDKQLTIKFDMSIATAYQYNIYRLEGLREKVSNQYSYIPLHFMAQFCGKKDLPLKEETVLDDYFFYENSDENGIIGNVTFLTDLKKYLSKYTFEGGKPLVFVEPKKHIEPPIVYETNSPSAGRYEAERRMREYEGQAKLNAEADKKNEVIKFLRNHYLHWNATYGQSGSDLLSQKNYPNMVDGKRKRDVH</sequence>
<evidence type="ECO:0000259" key="2">
    <source>
        <dbReference type="Pfam" id="PF09994"/>
    </source>
</evidence>
<dbReference type="InterPro" id="IPR018712">
    <property type="entry name" value="Tle1-like_cat"/>
</dbReference>
<name>A0A0N0ZU16_CHRID</name>
<dbReference type="AlphaFoldDB" id="A0A0N0ZU16"/>
<protein>
    <recommendedName>
        <fullName evidence="2">T6SS Phospholipase effector Tle1-like catalytic domain-containing protein</fullName>
    </recommendedName>
</protein>
<feature type="region of interest" description="Disordered" evidence="1">
    <location>
        <begin position="757"/>
        <end position="776"/>
    </location>
</feature>
<evidence type="ECO:0000313" key="3">
    <source>
        <dbReference type="EMBL" id="KPE50666.1"/>
    </source>
</evidence>
<dbReference type="Proteomes" id="UP000037953">
    <property type="component" value="Unassembled WGS sequence"/>
</dbReference>
<reference evidence="4" key="2">
    <citation type="submission" date="2015-09" db="EMBL/GenBank/DDBJ databases">
        <title>Draft genome sequence of a multidrug-resistant Chryseobacterium indologenes isolate from Malaysia.</title>
        <authorList>
            <person name="Yu C.Y."/>
            <person name="Ang G.Y."/>
            <person name="Chan K.-G."/>
        </authorList>
    </citation>
    <scope>NUCLEOTIDE SEQUENCE [LARGE SCALE GENOMIC DNA]</scope>
    <source>
        <strain evidence="4">CI_885</strain>
    </source>
</reference>
<proteinExistence type="predicted"/>
<dbReference type="PANTHER" id="PTHR33840:SF1">
    <property type="entry name" value="TLE1 PHOSPHOLIPASE DOMAIN-CONTAINING PROTEIN"/>
    <property type="match status" value="1"/>
</dbReference>
<gene>
    <name evidence="3" type="ORF">AOB46_12785</name>
</gene>
<comment type="caution">
    <text evidence="3">The sequence shown here is derived from an EMBL/GenBank/DDBJ whole genome shotgun (WGS) entry which is preliminary data.</text>
</comment>
<accession>A0A0N0ZU16</accession>
<feature type="domain" description="T6SS Phospholipase effector Tle1-like catalytic" evidence="2">
    <location>
        <begin position="299"/>
        <end position="557"/>
    </location>
</feature>